<protein>
    <submittedName>
        <fullName evidence="7">H-NS histone family protein</fullName>
    </submittedName>
</protein>
<dbReference type="EMBL" id="JAJLJH010000002">
    <property type="protein sequence ID" value="MCK9686534.1"/>
    <property type="molecule type" value="Genomic_DNA"/>
</dbReference>
<evidence type="ECO:0000256" key="4">
    <source>
        <dbReference type="ARBA" id="ARBA00023125"/>
    </source>
</evidence>
<evidence type="ECO:0000256" key="1">
    <source>
        <dbReference type="ARBA" id="ARBA00004453"/>
    </source>
</evidence>
<dbReference type="InterPro" id="IPR054180">
    <property type="entry name" value="H-NS-like_N"/>
</dbReference>
<dbReference type="PANTHER" id="PTHR38097">
    <property type="match status" value="1"/>
</dbReference>
<gene>
    <name evidence="7" type="ORF">LPC04_12530</name>
</gene>
<dbReference type="Pfam" id="PF22470">
    <property type="entry name" value="Histone_HNS_N"/>
    <property type="match status" value="1"/>
</dbReference>
<evidence type="ECO:0000313" key="8">
    <source>
        <dbReference type="Proteomes" id="UP001139353"/>
    </source>
</evidence>
<reference evidence="7" key="1">
    <citation type="submission" date="2021-11" db="EMBL/GenBank/DDBJ databases">
        <title>BS-T2-15 a new species belonging to the Comamonadaceae family isolated from the soil of a French oak forest.</title>
        <authorList>
            <person name="Mieszkin S."/>
            <person name="Alain K."/>
        </authorList>
    </citation>
    <scope>NUCLEOTIDE SEQUENCE</scope>
    <source>
        <strain evidence="7">BS-T2-15</strain>
    </source>
</reference>
<evidence type="ECO:0000313" key="7">
    <source>
        <dbReference type="EMBL" id="MCK9686534.1"/>
    </source>
</evidence>
<evidence type="ECO:0000256" key="3">
    <source>
        <dbReference type="ARBA" id="ARBA00022490"/>
    </source>
</evidence>
<organism evidence="7 8">
    <name type="scientific">Scleromatobacter humisilvae</name>
    <dbReference type="NCBI Taxonomy" id="2897159"/>
    <lineage>
        <taxon>Bacteria</taxon>
        <taxon>Pseudomonadati</taxon>
        <taxon>Pseudomonadota</taxon>
        <taxon>Betaproteobacteria</taxon>
        <taxon>Burkholderiales</taxon>
        <taxon>Sphaerotilaceae</taxon>
        <taxon>Scleromatobacter</taxon>
    </lineage>
</organism>
<dbReference type="Gene3D" id="4.10.430.10">
    <property type="entry name" value="Histone-like protein H-NS, C-terminal domain"/>
    <property type="match status" value="1"/>
</dbReference>
<dbReference type="Pfam" id="PF00816">
    <property type="entry name" value="Histone_HNS"/>
    <property type="match status" value="1"/>
</dbReference>
<comment type="similarity">
    <text evidence="2">Belongs to the histone-like protein H-NS family.</text>
</comment>
<keyword evidence="3" id="KW-0963">Cytoplasm</keyword>
<dbReference type="GO" id="GO:0009295">
    <property type="term" value="C:nucleoid"/>
    <property type="evidence" value="ECO:0007669"/>
    <property type="project" value="UniProtKB-SubCell"/>
</dbReference>
<comment type="caution">
    <text evidence="7">The sequence shown here is derived from an EMBL/GenBank/DDBJ whole genome shotgun (WGS) entry which is preliminary data.</text>
</comment>
<evidence type="ECO:0000256" key="5">
    <source>
        <dbReference type="SAM" id="MobiDB-lite"/>
    </source>
</evidence>
<dbReference type="AlphaFoldDB" id="A0A9X1YHP4"/>
<dbReference type="InterPro" id="IPR037150">
    <property type="entry name" value="H-NS_C_dom_sf"/>
</dbReference>
<dbReference type="Proteomes" id="UP001139353">
    <property type="component" value="Unassembled WGS sequence"/>
</dbReference>
<dbReference type="SUPFAM" id="SSF81273">
    <property type="entry name" value="H-NS histone-like proteins"/>
    <property type="match status" value="1"/>
</dbReference>
<keyword evidence="8" id="KW-1185">Reference proteome</keyword>
<proteinExistence type="inferred from homology"/>
<comment type="subcellular location">
    <subcellularLocation>
        <location evidence="1">Cytoplasm</location>
        <location evidence="1">Nucleoid</location>
    </subcellularLocation>
</comment>
<dbReference type="RefSeq" id="WP_275682557.1">
    <property type="nucleotide sequence ID" value="NZ_JAJLJH010000002.1"/>
</dbReference>
<dbReference type="GO" id="GO:0003677">
    <property type="term" value="F:DNA binding"/>
    <property type="evidence" value="ECO:0007669"/>
    <property type="project" value="UniProtKB-KW"/>
</dbReference>
<accession>A0A9X1YHP4</accession>
<keyword evidence="4" id="KW-0238">DNA-binding</keyword>
<feature type="region of interest" description="Disordered" evidence="5">
    <location>
        <begin position="53"/>
        <end position="78"/>
    </location>
</feature>
<sequence>MSSLQDLLAQKAEIDRQISDARRQERNEAISKVRALMAEHGLTAADLVTKAAGPRASTSGRKVAAKYRDPASGQTWTGRGLKPKWLSAALESGKQLTDFAV</sequence>
<dbReference type="InterPro" id="IPR027444">
    <property type="entry name" value="H-NS_C_dom"/>
</dbReference>
<evidence type="ECO:0000259" key="6">
    <source>
        <dbReference type="SMART" id="SM00528"/>
    </source>
</evidence>
<name>A0A9X1YHP4_9BURK</name>
<dbReference type="SMART" id="SM00528">
    <property type="entry name" value="HNS"/>
    <property type="match status" value="1"/>
</dbReference>
<dbReference type="PANTHER" id="PTHR38097:SF2">
    <property type="entry name" value="DNA-BINDING PROTEIN STPA"/>
    <property type="match status" value="1"/>
</dbReference>
<feature type="domain" description="DNA-binding protein H-NS-like C-terminal" evidence="6">
    <location>
        <begin position="58"/>
        <end position="101"/>
    </location>
</feature>
<evidence type="ECO:0000256" key="2">
    <source>
        <dbReference type="ARBA" id="ARBA00010610"/>
    </source>
</evidence>